<dbReference type="eggNOG" id="COG5509">
    <property type="taxonomic scope" value="Bacteria"/>
</dbReference>
<keyword evidence="3" id="KW-1185">Reference proteome</keyword>
<dbReference type="Pfam" id="PF06698">
    <property type="entry name" value="DUF1192"/>
    <property type="match status" value="1"/>
</dbReference>
<gene>
    <name evidence="2" type="ORF">RLDS_05240</name>
</gene>
<evidence type="ECO:0000313" key="2">
    <source>
        <dbReference type="EMBL" id="EQB17047.1"/>
    </source>
</evidence>
<reference evidence="2 3" key="1">
    <citation type="journal article" date="2013" name="Genome Announc.">
        <title>Draft Genome Sequence of Sphingobium lactosutens Strain DS20T, Isolated from a Hexachlorocyclohexane Dumpsite.</title>
        <authorList>
            <person name="Kumar R."/>
            <person name="Dwivedi V."/>
            <person name="Negi V."/>
            <person name="Khurana J.P."/>
            <person name="Lal R."/>
        </authorList>
    </citation>
    <scope>NUCLEOTIDE SEQUENCE [LARGE SCALE GENOMIC DNA]</scope>
    <source>
        <strain evidence="2 3">DS20</strain>
    </source>
</reference>
<dbReference type="PATRIC" id="fig|1331060.3.peg.973"/>
<name>T0HV84_9SPHN</name>
<accession>T0HV84</accession>
<dbReference type="InterPro" id="IPR009579">
    <property type="entry name" value="DUF1192"/>
</dbReference>
<feature type="coiled-coil region" evidence="1">
    <location>
        <begin position="36"/>
        <end position="63"/>
    </location>
</feature>
<evidence type="ECO:0000256" key="1">
    <source>
        <dbReference type="SAM" id="Coils"/>
    </source>
</evidence>
<keyword evidence="1" id="KW-0175">Coiled coil</keyword>
<sequence>MPRVNIVDMDLDDDLPRKGDDPLARLIKQDLGPLSMSELDNRIASLEAEIERTRRHKDSAVNHKASAEALFKR</sequence>
<protein>
    <recommendedName>
        <fullName evidence="4">DUF1192 domain-containing protein</fullName>
    </recommendedName>
</protein>
<organism evidence="2 3">
    <name type="scientific">Sphingobium lactosutens DS20</name>
    <dbReference type="NCBI Taxonomy" id="1331060"/>
    <lineage>
        <taxon>Bacteria</taxon>
        <taxon>Pseudomonadati</taxon>
        <taxon>Pseudomonadota</taxon>
        <taxon>Alphaproteobacteria</taxon>
        <taxon>Sphingomonadales</taxon>
        <taxon>Sphingomonadaceae</taxon>
        <taxon>Sphingobium</taxon>
    </lineage>
</organism>
<dbReference type="AlphaFoldDB" id="T0HV84"/>
<dbReference type="EMBL" id="ATDP01000072">
    <property type="protein sequence ID" value="EQB17047.1"/>
    <property type="molecule type" value="Genomic_DNA"/>
</dbReference>
<dbReference type="Proteomes" id="UP000015531">
    <property type="component" value="Unassembled WGS sequence"/>
</dbReference>
<comment type="caution">
    <text evidence="2">The sequence shown here is derived from an EMBL/GenBank/DDBJ whole genome shotgun (WGS) entry which is preliminary data.</text>
</comment>
<evidence type="ECO:0000313" key="3">
    <source>
        <dbReference type="Proteomes" id="UP000015531"/>
    </source>
</evidence>
<evidence type="ECO:0008006" key="4">
    <source>
        <dbReference type="Google" id="ProtNLM"/>
    </source>
</evidence>
<proteinExistence type="predicted"/>